<protein>
    <submittedName>
        <fullName evidence="1">DUF481 domain-containing protein</fullName>
    </submittedName>
</protein>
<gene>
    <name evidence="1" type="ORF">ACFS29_06840</name>
</gene>
<dbReference type="Pfam" id="PF04338">
    <property type="entry name" value="DUF481"/>
    <property type="match status" value="1"/>
</dbReference>
<keyword evidence="2" id="KW-1185">Reference proteome</keyword>
<accession>A0ABW5ZSA8</accession>
<reference evidence="2" key="1">
    <citation type="journal article" date="2019" name="Int. J. Syst. Evol. Microbiol.">
        <title>The Global Catalogue of Microorganisms (GCM) 10K type strain sequencing project: providing services to taxonomists for standard genome sequencing and annotation.</title>
        <authorList>
            <consortium name="The Broad Institute Genomics Platform"/>
            <consortium name="The Broad Institute Genome Sequencing Center for Infectious Disease"/>
            <person name="Wu L."/>
            <person name="Ma J."/>
        </authorList>
    </citation>
    <scope>NUCLEOTIDE SEQUENCE [LARGE SCALE GENOMIC DNA]</scope>
    <source>
        <strain evidence="2">KCTC 32514</strain>
    </source>
</reference>
<proteinExistence type="predicted"/>
<dbReference type="EMBL" id="JBHUOS010000003">
    <property type="protein sequence ID" value="MFD2915350.1"/>
    <property type="molecule type" value="Genomic_DNA"/>
</dbReference>
<organism evidence="1 2">
    <name type="scientific">Psychroserpens luteus</name>
    <dbReference type="NCBI Taxonomy" id="1434066"/>
    <lineage>
        <taxon>Bacteria</taxon>
        <taxon>Pseudomonadati</taxon>
        <taxon>Bacteroidota</taxon>
        <taxon>Flavobacteriia</taxon>
        <taxon>Flavobacteriales</taxon>
        <taxon>Flavobacteriaceae</taxon>
        <taxon>Psychroserpens</taxon>
    </lineage>
</organism>
<evidence type="ECO:0000313" key="2">
    <source>
        <dbReference type="Proteomes" id="UP001597548"/>
    </source>
</evidence>
<name>A0ABW5ZSA8_9FLAO</name>
<dbReference type="Proteomes" id="UP001597548">
    <property type="component" value="Unassembled WGS sequence"/>
</dbReference>
<dbReference type="InterPro" id="IPR007433">
    <property type="entry name" value="DUF481"/>
</dbReference>
<evidence type="ECO:0000313" key="1">
    <source>
        <dbReference type="EMBL" id="MFD2915350.1"/>
    </source>
</evidence>
<dbReference type="RefSeq" id="WP_194509940.1">
    <property type="nucleotide sequence ID" value="NZ_JADILU010000012.1"/>
</dbReference>
<comment type="caution">
    <text evidence="1">The sequence shown here is derived from an EMBL/GenBank/DDBJ whole genome shotgun (WGS) entry which is preliminary data.</text>
</comment>
<sequence>MLKLSYILFFLSLTGFSQVINVETLRKPSDSAKWTGSASLDVSLIKNKNTIFRIANKAHLQYNDKTNLWLFVNDLKFEKIEDNSLVNRGTQHLRYNRKITERVKWEAFAQAQYDAISQIDFRGLIGTGPRLKLTKSDNYRFYLGTLIMYEYEKASNADDVIINRTQNDVRGSAYLSFSLYPTETISIISTSYYQPKLDAFSDYRFSSNTSLLFEIFENLAFKTNFNYFYDKVPVSSSIPKTQFELTNGLVYSF</sequence>